<dbReference type="InterPro" id="IPR022536">
    <property type="entry name" value="EspC"/>
</dbReference>
<sequence length="270" mass="28722">MTTFDISALVDVGPGNLGPPNTKELLPGIFIPDPAANDLWPGIVSDRNVRMPLYASDITVLPPGAKGPYGYMELGHKTGVWIPNPRMNDFRPGSYTPPAGEKPIQIEDIKFLRPGDPGPRGYIPLGDSGVWLPGPPENALSVHPSGHATGPDDADHHGKSGKDVFDVNYHHLEGLAQRHDEQAGQVAQWADAEKGFADRLLETHGKVAYATYLNVKGYNDSRQVEAGAYAQRNADTAVGLRGAIASTRATDESSAAAFKPPTSGKGVSTV</sequence>
<evidence type="ECO:0000313" key="2">
    <source>
        <dbReference type="EMBL" id="CQD23276.1"/>
    </source>
</evidence>
<dbReference type="RefSeq" id="WP_023900979.1">
    <property type="nucleotide sequence ID" value="NZ_CTEC01000003.1"/>
</dbReference>
<reference evidence="3" key="1">
    <citation type="submission" date="2015-03" db="EMBL/GenBank/DDBJ databases">
        <authorList>
            <person name="Urmite Genomes"/>
        </authorList>
    </citation>
    <scope>NUCLEOTIDE SEQUENCE [LARGE SCALE GENOMIC DNA]</scope>
    <source>
        <strain evidence="3">CSUR P1344</strain>
    </source>
</reference>
<accession>A0A0U1DY56</accession>
<name>A0A0U1DY56_9MYCO</name>
<feature type="region of interest" description="Disordered" evidence="1">
    <location>
        <begin position="134"/>
        <end position="161"/>
    </location>
</feature>
<evidence type="ECO:0000313" key="3">
    <source>
        <dbReference type="Proteomes" id="UP000199601"/>
    </source>
</evidence>
<gene>
    <name evidence="2" type="ORF">BN000_05786</name>
</gene>
<protein>
    <submittedName>
        <fullName evidence="2">Uncharacterized protein</fullName>
    </submittedName>
</protein>
<proteinExistence type="predicted"/>
<dbReference type="Proteomes" id="UP000199601">
    <property type="component" value="Unassembled WGS sequence"/>
</dbReference>
<dbReference type="GO" id="GO:0009306">
    <property type="term" value="P:protein secretion"/>
    <property type="evidence" value="ECO:0007669"/>
    <property type="project" value="InterPro"/>
</dbReference>
<dbReference type="EMBL" id="CTEC01000003">
    <property type="protein sequence ID" value="CQD23276.1"/>
    <property type="molecule type" value="Genomic_DNA"/>
</dbReference>
<dbReference type="AlphaFoldDB" id="A0A0U1DY56"/>
<dbReference type="Pfam" id="PF10824">
    <property type="entry name" value="T7SS_ESX_EspC"/>
    <property type="match status" value="1"/>
</dbReference>
<feature type="region of interest" description="Disordered" evidence="1">
    <location>
        <begin position="249"/>
        <end position="270"/>
    </location>
</feature>
<evidence type="ECO:0000256" key="1">
    <source>
        <dbReference type="SAM" id="MobiDB-lite"/>
    </source>
</evidence>
<organism evidence="2 3">
    <name type="scientific">Mycobacterium europaeum</name>
    <dbReference type="NCBI Taxonomy" id="761804"/>
    <lineage>
        <taxon>Bacteria</taxon>
        <taxon>Bacillati</taxon>
        <taxon>Actinomycetota</taxon>
        <taxon>Actinomycetes</taxon>
        <taxon>Mycobacteriales</taxon>
        <taxon>Mycobacteriaceae</taxon>
        <taxon>Mycobacterium</taxon>
        <taxon>Mycobacterium simiae complex</taxon>
    </lineage>
</organism>
<keyword evidence="3" id="KW-1185">Reference proteome</keyword>